<evidence type="ECO:0000256" key="1">
    <source>
        <dbReference type="SAM" id="MobiDB-lite"/>
    </source>
</evidence>
<comment type="caution">
    <text evidence="4">The sequence shown here is derived from an EMBL/GenBank/DDBJ whole genome shotgun (WGS) entry which is preliminary data.</text>
</comment>
<evidence type="ECO:0000313" key="5">
    <source>
        <dbReference type="Proteomes" id="UP000037696"/>
    </source>
</evidence>
<sequence length="139" mass="14943">MAFMICSYFTLVFFAVGASAQNEVPGLATPATDWVALVEIILWLVFVVVMAILFCQFCIAAMRIYTYKAMKYCSRRLFEPSIPPTPDSDGLAIELNNLPPLLSPSSTGDALDGPVSDSGSPTLLSSPPPPPLPGDVCRQ</sequence>
<proteinExistence type="predicted"/>
<dbReference type="AlphaFoldDB" id="A0A0M9W9I6"/>
<feature type="region of interest" description="Disordered" evidence="1">
    <location>
        <begin position="100"/>
        <end position="139"/>
    </location>
</feature>
<keyword evidence="2" id="KW-1133">Transmembrane helix</keyword>
<keyword evidence="2" id="KW-0812">Transmembrane</keyword>
<name>A0A0M9W9I6_9EURO</name>
<dbReference type="Proteomes" id="UP000037696">
    <property type="component" value="Unassembled WGS sequence"/>
</dbReference>
<evidence type="ECO:0000256" key="2">
    <source>
        <dbReference type="SAM" id="Phobius"/>
    </source>
</evidence>
<organism evidence="4 5">
    <name type="scientific">Penicillium nordicum</name>
    <dbReference type="NCBI Taxonomy" id="229535"/>
    <lineage>
        <taxon>Eukaryota</taxon>
        <taxon>Fungi</taxon>
        <taxon>Dikarya</taxon>
        <taxon>Ascomycota</taxon>
        <taxon>Pezizomycotina</taxon>
        <taxon>Eurotiomycetes</taxon>
        <taxon>Eurotiomycetidae</taxon>
        <taxon>Eurotiales</taxon>
        <taxon>Aspergillaceae</taxon>
        <taxon>Penicillium</taxon>
    </lineage>
</organism>
<evidence type="ECO:0000313" key="4">
    <source>
        <dbReference type="EMBL" id="KOS36405.1"/>
    </source>
</evidence>
<keyword evidence="5" id="KW-1185">Reference proteome</keyword>
<feature type="transmembrane region" description="Helical" evidence="2">
    <location>
        <begin position="40"/>
        <end position="66"/>
    </location>
</feature>
<protein>
    <submittedName>
        <fullName evidence="4">Uncharacterized protein</fullName>
    </submittedName>
</protein>
<accession>A0A0M9W9I6</accession>
<feature type="chain" id="PRO_5005839549" evidence="3">
    <location>
        <begin position="21"/>
        <end position="139"/>
    </location>
</feature>
<reference evidence="4 5" key="1">
    <citation type="submission" date="2015-08" db="EMBL/GenBank/DDBJ databases">
        <title>Genome sequencing of Penicillium nordicum.</title>
        <authorList>
            <person name="Nguyen H.D."/>
            <person name="Seifert K.A."/>
        </authorList>
    </citation>
    <scope>NUCLEOTIDE SEQUENCE [LARGE SCALE GENOMIC DNA]</scope>
    <source>
        <strain evidence="4 5">DAOMC 185683</strain>
    </source>
</reference>
<evidence type="ECO:0000256" key="3">
    <source>
        <dbReference type="SAM" id="SignalP"/>
    </source>
</evidence>
<gene>
    <name evidence="4" type="ORF">ACN38_g12854</name>
</gene>
<dbReference type="EMBL" id="LHQQ01000465">
    <property type="protein sequence ID" value="KOS36405.1"/>
    <property type="molecule type" value="Genomic_DNA"/>
</dbReference>
<dbReference type="OrthoDB" id="10531770at2759"/>
<feature type="signal peptide" evidence="3">
    <location>
        <begin position="1"/>
        <end position="20"/>
    </location>
</feature>
<keyword evidence="2" id="KW-0472">Membrane</keyword>
<keyword evidence="3" id="KW-0732">Signal</keyword>